<evidence type="ECO:0000313" key="10">
    <source>
        <dbReference type="EMBL" id="ORE03818.1"/>
    </source>
</evidence>
<evidence type="ECO:0000259" key="9">
    <source>
        <dbReference type="PROSITE" id="PS50048"/>
    </source>
</evidence>
<protein>
    <recommendedName>
        <fullName evidence="9">Zn(2)-C6 fungal-type domain-containing protein</fullName>
    </recommendedName>
</protein>
<dbReference type="GO" id="GO:0003677">
    <property type="term" value="F:DNA binding"/>
    <property type="evidence" value="ECO:0007669"/>
    <property type="project" value="UniProtKB-KW"/>
</dbReference>
<keyword evidence="6" id="KW-0804">Transcription</keyword>
<evidence type="ECO:0000256" key="4">
    <source>
        <dbReference type="ARBA" id="ARBA00023015"/>
    </source>
</evidence>
<feature type="compositionally biased region" description="Basic and acidic residues" evidence="8">
    <location>
        <begin position="162"/>
        <end position="173"/>
    </location>
</feature>
<dbReference type="AlphaFoldDB" id="A0A1X0QVR9"/>
<feature type="region of interest" description="Disordered" evidence="8">
    <location>
        <begin position="217"/>
        <end position="238"/>
    </location>
</feature>
<feature type="compositionally biased region" description="Low complexity" evidence="8">
    <location>
        <begin position="217"/>
        <end position="233"/>
    </location>
</feature>
<evidence type="ECO:0000256" key="5">
    <source>
        <dbReference type="ARBA" id="ARBA00023125"/>
    </source>
</evidence>
<reference evidence="10" key="1">
    <citation type="journal article" date="2016" name="Proc. Natl. Acad. Sci. U.S.A.">
        <title>Lipid metabolic changes in an early divergent fungus govern the establishment of a mutualistic symbiosis with endobacteria.</title>
        <authorList>
            <person name="Lastovetsky O.A."/>
            <person name="Gaspar M.L."/>
            <person name="Mondo S.J."/>
            <person name="LaButti K.M."/>
            <person name="Sandor L."/>
            <person name="Grigoriev I.V."/>
            <person name="Henry S.A."/>
            <person name="Pawlowska T.E."/>
        </authorList>
    </citation>
    <scope>NUCLEOTIDE SEQUENCE [LARGE SCALE GENOMIC DNA]</scope>
    <source>
        <strain evidence="10">ATCC 52814</strain>
    </source>
</reference>
<dbReference type="InterPro" id="IPR036864">
    <property type="entry name" value="Zn2-C6_fun-type_DNA-bd_sf"/>
</dbReference>
<keyword evidence="5" id="KW-0238">DNA-binding</keyword>
<dbReference type="SUPFAM" id="SSF57701">
    <property type="entry name" value="Zn2/Cys6 DNA-binding domain"/>
    <property type="match status" value="2"/>
</dbReference>
<sequence>MTSSAPTSIPTEQYIKKTCEQCKRRRRPCNSQRPCTQCVEANQDCAYSVVHDHSRSVFSTHAARRLSSGSACETCRRRKTKCDGGSPCGFCASNNIECVNNSERRHLKNKQPSVEAMDRIEDRLRRIERLMTAFTPSPLTQSSSEGHKVRPHRHSVQGVNSAREKKEIQDRRGSPYSSRFGSLSPPPSSTPISIMRPSNSHSSSIAHSMLNLSISPSNSSTLLASSSSTPSSSGIWLESSPNGKNEYFRDHLPSPPVSSRSENEWKISTIPSVMDQLSKRTFATTTSDYASTQFPIYPLTPPPSQQNK</sequence>
<dbReference type="PROSITE" id="PS50048">
    <property type="entry name" value="ZN2_CY6_FUNGAL_2"/>
    <property type="match status" value="2"/>
</dbReference>
<dbReference type="InterPro" id="IPR001138">
    <property type="entry name" value="Zn2Cys6_DnaBD"/>
</dbReference>
<accession>A0A1X0QVR9</accession>
<keyword evidence="4" id="KW-0805">Transcription regulation</keyword>
<keyword evidence="7" id="KW-0539">Nucleus</keyword>
<organism evidence="10">
    <name type="scientific">Rhizopus microsporus var. microsporus</name>
    <dbReference type="NCBI Taxonomy" id="86635"/>
    <lineage>
        <taxon>Eukaryota</taxon>
        <taxon>Fungi</taxon>
        <taxon>Fungi incertae sedis</taxon>
        <taxon>Mucoromycota</taxon>
        <taxon>Mucoromycotina</taxon>
        <taxon>Mucoromycetes</taxon>
        <taxon>Mucorales</taxon>
        <taxon>Mucorineae</taxon>
        <taxon>Rhizopodaceae</taxon>
        <taxon>Rhizopus</taxon>
    </lineage>
</organism>
<dbReference type="GO" id="GO:0008270">
    <property type="term" value="F:zinc ion binding"/>
    <property type="evidence" value="ECO:0007669"/>
    <property type="project" value="InterPro"/>
</dbReference>
<comment type="subcellular location">
    <subcellularLocation>
        <location evidence="1">Nucleus</location>
    </subcellularLocation>
</comment>
<dbReference type="Proteomes" id="UP000242414">
    <property type="component" value="Unassembled WGS sequence"/>
</dbReference>
<dbReference type="PROSITE" id="PS00463">
    <property type="entry name" value="ZN2_CY6_FUNGAL_1"/>
    <property type="match status" value="2"/>
</dbReference>
<dbReference type="InterPro" id="IPR051615">
    <property type="entry name" value="Transcr_Regulatory_Elem"/>
</dbReference>
<proteinExistence type="predicted"/>
<evidence type="ECO:0000256" key="7">
    <source>
        <dbReference type="ARBA" id="ARBA00023242"/>
    </source>
</evidence>
<dbReference type="VEuPathDB" id="FungiDB:BCV72DRAFT_337728"/>
<dbReference type="Gene3D" id="4.10.240.10">
    <property type="entry name" value="Zn(2)-C6 fungal-type DNA-binding domain"/>
    <property type="match status" value="2"/>
</dbReference>
<dbReference type="Pfam" id="PF00172">
    <property type="entry name" value="Zn_clus"/>
    <property type="match status" value="2"/>
</dbReference>
<dbReference type="GO" id="GO:0000981">
    <property type="term" value="F:DNA-binding transcription factor activity, RNA polymerase II-specific"/>
    <property type="evidence" value="ECO:0007669"/>
    <property type="project" value="InterPro"/>
</dbReference>
<gene>
    <name evidence="10" type="ORF">BCV72DRAFT_337728</name>
</gene>
<dbReference type="SMART" id="SM00066">
    <property type="entry name" value="GAL4"/>
    <property type="match status" value="2"/>
</dbReference>
<dbReference type="EMBL" id="KV921990">
    <property type="protein sequence ID" value="ORE03818.1"/>
    <property type="molecule type" value="Genomic_DNA"/>
</dbReference>
<keyword evidence="2" id="KW-0479">Metal-binding</keyword>
<evidence type="ECO:0000256" key="2">
    <source>
        <dbReference type="ARBA" id="ARBA00022723"/>
    </source>
</evidence>
<name>A0A1X0QVR9_RHIZD</name>
<dbReference type="PANTHER" id="PTHR31313:SF81">
    <property type="entry name" value="TY1 ENHANCER ACTIVATOR"/>
    <property type="match status" value="1"/>
</dbReference>
<feature type="region of interest" description="Disordered" evidence="8">
    <location>
        <begin position="136"/>
        <end position="203"/>
    </location>
</feature>
<evidence type="ECO:0000256" key="6">
    <source>
        <dbReference type="ARBA" id="ARBA00023163"/>
    </source>
</evidence>
<feature type="compositionally biased region" description="Low complexity" evidence="8">
    <location>
        <begin position="190"/>
        <end position="203"/>
    </location>
</feature>
<dbReference type="GO" id="GO:0005634">
    <property type="term" value="C:nucleus"/>
    <property type="evidence" value="ECO:0007669"/>
    <property type="project" value="UniProtKB-SubCell"/>
</dbReference>
<keyword evidence="3" id="KW-0862">Zinc</keyword>
<dbReference type="OrthoDB" id="2123952at2759"/>
<dbReference type="CDD" id="cd00067">
    <property type="entry name" value="GAL4"/>
    <property type="match status" value="1"/>
</dbReference>
<dbReference type="PANTHER" id="PTHR31313">
    <property type="entry name" value="TY1 ENHANCER ACTIVATOR"/>
    <property type="match status" value="1"/>
</dbReference>
<feature type="domain" description="Zn(2)-C6 fungal-type" evidence="9">
    <location>
        <begin position="18"/>
        <end position="47"/>
    </location>
</feature>
<feature type="domain" description="Zn(2)-C6 fungal-type" evidence="9">
    <location>
        <begin position="71"/>
        <end position="100"/>
    </location>
</feature>
<evidence type="ECO:0000256" key="1">
    <source>
        <dbReference type="ARBA" id="ARBA00004123"/>
    </source>
</evidence>
<evidence type="ECO:0000256" key="8">
    <source>
        <dbReference type="SAM" id="MobiDB-lite"/>
    </source>
</evidence>
<evidence type="ECO:0000256" key="3">
    <source>
        <dbReference type="ARBA" id="ARBA00022833"/>
    </source>
</evidence>